<dbReference type="Pfam" id="PF00005">
    <property type="entry name" value="ABC_tran"/>
    <property type="match status" value="1"/>
</dbReference>
<dbReference type="Proteomes" id="UP000070572">
    <property type="component" value="Unassembled WGS sequence"/>
</dbReference>
<dbReference type="EMBL" id="LSDN01000016">
    <property type="protein sequence ID" value="KXB80360.1"/>
    <property type="molecule type" value="Genomic_DNA"/>
</dbReference>
<evidence type="ECO:0000256" key="1">
    <source>
        <dbReference type="ARBA" id="ARBA00005417"/>
    </source>
</evidence>
<feature type="domain" description="ABC transporter" evidence="5">
    <location>
        <begin position="7"/>
        <end position="235"/>
    </location>
</feature>
<keyword evidence="2" id="KW-0813">Transport</keyword>
<dbReference type="GO" id="GO:0016887">
    <property type="term" value="F:ATP hydrolysis activity"/>
    <property type="evidence" value="ECO:0007669"/>
    <property type="project" value="InterPro"/>
</dbReference>
<keyword evidence="3" id="KW-0547">Nucleotide-binding</keyword>
<evidence type="ECO:0000256" key="3">
    <source>
        <dbReference type="ARBA" id="ARBA00022741"/>
    </source>
</evidence>
<evidence type="ECO:0000259" key="5">
    <source>
        <dbReference type="PROSITE" id="PS50893"/>
    </source>
</evidence>
<comment type="similarity">
    <text evidence="1">Belongs to the ABC transporter superfamily.</text>
</comment>
<evidence type="ECO:0000256" key="4">
    <source>
        <dbReference type="ARBA" id="ARBA00022840"/>
    </source>
</evidence>
<dbReference type="InterPro" id="IPR003439">
    <property type="entry name" value="ABC_transporter-like_ATP-bd"/>
</dbReference>
<dbReference type="PANTHER" id="PTHR43335">
    <property type="entry name" value="ABC TRANSPORTER, ATP-BINDING PROTEIN"/>
    <property type="match status" value="1"/>
</dbReference>
<dbReference type="PANTHER" id="PTHR43335:SF4">
    <property type="entry name" value="ABC TRANSPORTER, ATP-BINDING PROTEIN"/>
    <property type="match status" value="1"/>
</dbReference>
<organism evidence="6 7">
    <name type="scientific">Varibaculum cambriense</name>
    <dbReference type="NCBI Taxonomy" id="184870"/>
    <lineage>
        <taxon>Bacteria</taxon>
        <taxon>Bacillati</taxon>
        <taxon>Actinomycetota</taxon>
        <taxon>Actinomycetes</taxon>
        <taxon>Actinomycetales</taxon>
        <taxon>Actinomycetaceae</taxon>
        <taxon>Varibaculum</taxon>
    </lineage>
</organism>
<reference evidence="6 7" key="1">
    <citation type="submission" date="2016-01" db="EMBL/GenBank/DDBJ databases">
        <authorList>
            <person name="Mitreva M."/>
            <person name="Pepin K.H."/>
            <person name="Mihindukulasuriya K.A."/>
            <person name="Fulton R."/>
            <person name="Fronick C."/>
            <person name="O'Laughlin M."/>
            <person name="Miner T."/>
            <person name="Herter B."/>
            <person name="Rosa B.A."/>
            <person name="Cordes M."/>
            <person name="Tomlinson C."/>
            <person name="Wollam A."/>
            <person name="Palsikar V.B."/>
            <person name="Mardis E.R."/>
            <person name="Wilson R.K."/>
        </authorList>
    </citation>
    <scope>NUCLEOTIDE SEQUENCE [LARGE SCALE GENOMIC DNA]</scope>
    <source>
        <strain evidence="6 7">DNF00696</strain>
    </source>
</reference>
<protein>
    <submittedName>
        <fullName evidence="6">ABC transporter, ATP-binding protein</fullName>
    </submittedName>
</protein>
<accession>A0AB34WYH1</accession>
<evidence type="ECO:0000313" key="6">
    <source>
        <dbReference type="EMBL" id="KXB80360.1"/>
    </source>
</evidence>
<evidence type="ECO:0000256" key="2">
    <source>
        <dbReference type="ARBA" id="ARBA00022448"/>
    </source>
</evidence>
<keyword evidence="4 6" id="KW-0067">ATP-binding</keyword>
<dbReference type="SUPFAM" id="SSF52540">
    <property type="entry name" value="P-loop containing nucleoside triphosphate hydrolases"/>
    <property type="match status" value="1"/>
</dbReference>
<proteinExistence type="inferred from homology"/>
<dbReference type="Gene3D" id="3.40.50.300">
    <property type="entry name" value="P-loop containing nucleotide triphosphate hydrolases"/>
    <property type="match status" value="1"/>
</dbReference>
<name>A0AB34WYH1_9ACTO</name>
<dbReference type="AlphaFoldDB" id="A0AB34WYH1"/>
<comment type="caution">
    <text evidence="6">The sequence shown here is derived from an EMBL/GenBank/DDBJ whole genome shotgun (WGS) entry which is preliminary data.</text>
</comment>
<dbReference type="GO" id="GO:0005524">
    <property type="term" value="F:ATP binding"/>
    <property type="evidence" value="ECO:0007669"/>
    <property type="project" value="UniProtKB-KW"/>
</dbReference>
<dbReference type="InterPro" id="IPR027417">
    <property type="entry name" value="P-loop_NTPase"/>
</dbReference>
<dbReference type="PROSITE" id="PS50893">
    <property type="entry name" value="ABC_TRANSPORTER_2"/>
    <property type="match status" value="1"/>
</dbReference>
<dbReference type="InterPro" id="IPR003593">
    <property type="entry name" value="AAA+_ATPase"/>
</dbReference>
<dbReference type="SMART" id="SM00382">
    <property type="entry name" value="AAA"/>
    <property type="match status" value="1"/>
</dbReference>
<gene>
    <name evidence="6" type="ORF">HMPREF1862_01354</name>
</gene>
<sequence>MNMDLAVCTKDLSKTFGKHQVLTNINLRVPTGSCYGFVGANGAGKTTTMRILAGLAGASSGSATVLGVSRGKLPVKPIPGVSYLTDVPQISPWLKAKDALITLARLGGISPDLAAERSDELLNLVNLDKAPGRIGSFSRGMKQRMGIAAALVTSPKLLLIDEPTSALDPIGRADVLGLLRELTGQVTIVFSSHILSDVAKVSTHVGILHRGSLLAQGQLGELVNQQTKHVTLDVTVRSDVATAVAKAIYSLDSAAKIHPTFTGLDELFTKLTKDGGKKS</sequence>
<evidence type="ECO:0000313" key="7">
    <source>
        <dbReference type="Proteomes" id="UP000070572"/>
    </source>
</evidence>